<organism evidence="1 2">
    <name type="scientific">Sorghum bicolor</name>
    <name type="common">Sorghum</name>
    <name type="synonym">Sorghum vulgare</name>
    <dbReference type="NCBI Taxonomy" id="4558"/>
    <lineage>
        <taxon>Eukaryota</taxon>
        <taxon>Viridiplantae</taxon>
        <taxon>Streptophyta</taxon>
        <taxon>Embryophyta</taxon>
        <taxon>Tracheophyta</taxon>
        <taxon>Spermatophyta</taxon>
        <taxon>Magnoliopsida</taxon>
        <taxon>Liliopsida</taxon>
        <taxon>Poales</taxon>
        <taxon>Poaceae</taxon>
        <taxon>PACMAD clade</taxon>
        <taxon>Panicoideae</taxon>
        <taxon>Andropogonodae</taxon>
        <taxon>Andropogoneae</taxon>
        <taxon>Sorghinae</taxon>
        <taxon>Sorghum</taxon>
    </lineage>
</organism>
<sequence length="67" mass="7559">MDACMHLEVGMHRACEISHHTHLRVTTIWGTVLPAQSCRPASHLLQLFPGQVEREDTAQCDFHVPVL</sequence>
<reference evidence="2" key="2">
    <citation type="journal article" date="2018" name="Plant J.">
        <title>The Sorghum bicolor reference genome: improved assembly, gene annotations, a transcriptome atlas, and signatures of genome organization.</title>
        <authorList>
            <person name="McCormick R.F."/>
            <person name="Truong S.K."/>
            <person name="Sreedasyam A."/>
            <person name="Jenkins J."/>
            <person name="Shu S."/>
            <person name="Sims D."/>
            <person name="Kennedy M."/>
            <person name="Amirebrahimi M."/>
            <person name="Weers B.D."/>
            <person name="McKinley B."/>
            <person name="Mattison A."/>
            <person name="Morishige D.T."/>
            <person name="Grimwood J."/>
            <person name="Schmutz J."/>
            <person name="Mullet J.E."/>
        </authorList>
    </citation>
    <scope>NUCLEOTIDE SEQUENCE [LARGE SCALE GENOMIC DNA]</scope>
    <source>
        <strain evidence="2">cv. BTx623</strain>
    </source>
</reference>
<dbReference type="Proteomes" id="UP000000768">
    <property type="component" value="Chromosome 7"/>
</dbReference>
<name>A0A1Z5R7U0_SORBI</name>
<evidence type="ECO:0000313" key="2">
    <source>
        <dbReference type="Proteomes" id="UP000000768"/>
    </source>
</evidence>
<dbReference type="EMBL" id="CM000766">
    <property type="protein sequence ID" value="OQU79833.1"/>
    <property type="molecule type" value="Genomic_DNA"/>
</dbReference>
<dbReference type="InParanoid" id="A0A1Z5R7U0"/>
<dbReference type="OMA" id="LRVTTIW"/>
<gene>
    <name evidence="1" type="ORF">SORBI_3007G028832</name>
</gene>
<dbReference type="AlphaFoldDB" id="A0A1Z5R7U0"/>
<keyword evidence="2" id="KW-1185">Reference proteome</keyword>
<accession>A0A1Z5R7U0</accession>
<protein>
    <submittedName>
        <fullName evidence="1">Uncharacterized protein</fullName>
    </submittedName>
</protein>
<proteinExistence type="predicted"/>
<dbReference type="Gramene" id="OQU79833">
    <property type="protein sequence ID" value="OQU79833"/>
    <property type="gene ID" value="SORBI_3007G028832"/>
</dbReference>
<reference evidence="1 2" key="1">
    <citation type="journal article" date="2009" name="Nature">
        <title>The Sorghum bicolor genome and the diversification of grasses.</title>
        <authorList>
            <person name="Paterson A.H."/>
            <person name="Bowers J.E."/>
            <person name="Bruggmann R."/>
            <person name="Dubchak I."/>
            <person name="Grimwood J."/>
            <person name="Gundlach H."/>
            <person name="Haberer G."/>
            <person name="Hellsten U."/>
            <person name="Mitros T."/>
            <person name="Poliakov A."/>
            <person name="Schmutz J."/>
            <person name="Spannagl M."/>
            <person name="Tang H."/>
            <person name="Wang X."/>
            <person name="Wicker T."/>
            <person name="Bharti A.K."/>
            <person name="Chapman J."/>
            <person name="Feltus F.A."/>
            <person name="Gowik U."/>
            <person name="Grigoriev I.V."/>
            <person name="Lyons E."/>
            <person name="Maher C.A."/>
            <person name="Martis M."/>
            <person name="Narechania A."/>
            <person name="Otillar R.P."/>
            <person name="Penning B.W."/>
            <person name="Salamov A.A."/>
            <person name="Wang Y."/>
            <person name="Zhang L."/>
            <person name="Carpita N.C."/>
            <person name="Freeling M."/>
            <person name="Gingle A.R."/>
            <person name="Hash C.T."/>
            <person name="Keller B."/>
            <person name="Klein P."/>
            <person name="Kresovich S."/>
            <person name="McCann M.C."/>
            <person name="Ming R."/>
            <person name="Peterson D.G."/>
            <person name="Mehboob-ur-Rahman"/>
            <person name="Ware D."/>
            <person name="Westhoff P."/>
            <person name="Mayer K.F."/>
            <person name="Messing J."/>
            <person name="Rokhsar D.S."/>
        </authorList>
    </citation>
    <scope>NUCLEOTIDE SEQUENCE [LARGE SCALE GENOMIC DNA]</scope>
    <source>
        <strain evidence="2">cv. BTx623</strain>
    </source>
</reference>
<evidence type="ECO:0000313" key="1">
    <source>
        <dbReference type="EMBL" id="OQU79833.1"/>
    </source>
</evidence>